<evidence type="ECO:0008006" key="5">
    <source>
        <dbReference type="Google" id="ProtNLM"/>
    </source>
</evidence>
<name>A0ABV9X8R6_9ACTN</name>
<feature type="compositionally biased region" description="Basic and acidic residues" evidence="1">
    <location>
        <begin position="21"/>
        <end position="30"/>
    </location>
</feature>
<evidence type="ECO:0000256" key="1">
    <source>
        <dbReference type="SAM" id="MobiDB-lite"/>
    </source>
</evidence>
<accession>A0ABV9X8R6</accession>
<sequence>MKDNSDTPRAGADGDAATEDEAPHEPHQADGELTATAYAVLGILFVNGEMLSAGEIKQRTAFALRFFYSAPAVSHIRRELRRLLALGLVQDSEVSLGGSRHAQVFRITPAGESALRHWVVEGDDDTMTVKDPVLLRVFLGRGAPLPKLLALVDARLRRVDEDIRDVVWGHRRAAEMGLVPHEDRRHTMAVSQYTLRALYFEQGNLRQLRDTLAGFDDEAFQRDARWPREELPFRPSDFIRDPGRQ</sequence>
<organism evidence="3 4">
    <name type="scientific">Streptomyces lienomycini</name>
    <dbReference type="NCBI Taxonomy" id="284035"/>
    <lineage>
        <taxon>Bacteria</taxon>
        <taxon>Bacillati</taxon>
        <taxon>Actinomycetota</taxon>
        <taxon>Actinomycetes</taxon>
        <taxon>Kitasatosporales</taxon>
        <taxon>Streptomycetaceae</taxon>
        <taxon>Streptomyces</taxon>
    </lineage>
</organism>
<keyword evidence="4" id="KW-1185">Reference proteome</keyword>
<dbReference type="EMBL" id="JBHSJO010000001">
    <property type="protein sequence ID" value="MFC5013283.1"/>
    <property type="molecule type" value="Genomic_DNA"/>
</dbReference>
<dbReference type="InterPro" id="IPR036388">
    <property type="entry name" value="WH-like_DNA-bd_sf"/>
</dbReference>
<feature type="region of interest" description="Disordered" evidence="1">
    <location>
        <begin position="1"/>
        <end position="31"/>
    </location>
</feature>
<dbReference type="RefSeq" id="WP_271413831.1">
    <property type="nucleotide sequence ID" value="NZ_BAAATN010000044.1"/>
</dbReference>
<comment type="caution">
    <text evidence="3">The sequence shown here is derived from an EMBL/GenBank/DDBJ whole genome shotgun (WGS) entry which is preliminary data.</text>
</comment>
<reference evidence="3" key="1">
    <citation type="journal article" date="2014" name="Int. J. Syst. Evol. Microbiol.">
        <title>Complete genome of a new Firmicutes species belonging to the dominant human colonic microbiota ('Ruminococcus bicirculans') reveals two chromosomes and a selective capacity to utilize plant glucans.</title>
        <authorList>
            <consortium name="NISC Comparative Sequencing Program"/>
            <person name="Wegmann U."/>
            <person name="Louis P."/>
            <person name="Goesmann A."/>
            <person name="Henrissat B."/>
            <person name="Duncan S.H."/>
            <person name="Flint H.J."/>
        </authorList>
    </citation>
    <scope>NUCLEOTIDE SEQUENCE</scope>
    <source>
        <strain evidence="3">JCM 6925</strain>
    </source>
</reference>
<dbReference type="SUPFAM" id="SSF46785">
    <property type="entry name" value="Winged helix' DNA-binding domain"/>
    <property type="match status" value="1"/>
</dbReference>
<gene>
    <name evidence="2" type="ORF">ACFPRC_00085</name>
    <name evidence="3" type="ORF">ACFPRC_37580</name>
</gene>
<dbReference type="InterPro" id="IPR036390">
    <property type="entry name" value="WH_DNA-bd_sf"/>
</dbReference>
<evidence type="ECO:0000313" key="2">
    <source>
        <dbReference type="EMBL" id="MFC5013283.1"/>
    </source>
</evidence>
<protein>
    <recommendedName>
        <fullName evidence="5">PadR family transcriptional regulator</fullName>
    </recommendedName>
</protein>
<evidence type="ECO:0000313" key="4">
    <source>
        <dbReference type="Proteomes" id="UP001595855"/>
    </source>
</evidence>
<proteinExistence type="predicted"/>
<dbReference type="Gene3D" id="1.10.10.10">
    <property type="entry name" value="Winged helix-like DNA-binding domain superfamily/Winged helix DNA-binding domain"/>
    <property type="match status" value="1"/>
</dbReference>
<reference evidence="4" key="2">
    <citation type="journal article" date="2019" name="Int. J. Syst. Evol. Microbiol.">
        <title>The Global Catalogue of Microorganisms (GCM) 10K type strain sequencing project: providing services to taxonomists for standard genome sequencing and annotation.</title>
        <authorList>
            <consortium name="The Broad Institute Genomics Platform"/>
            <consortium name="The Broad Institute Genome Sequencing Center for Infectious Disease"/>
            <person name="Wu L."/>
            <person name="Ma J."/>
        </authorList>
    </citation>
    <scope>NUCLEOTIDE SEQUENCE [LARGE SCALE GENOMIC DNA]</scope>
    <source>
        <strain evidence="4">CGMCC 4.1542</strain>
    </source>
</reference>
<reference evidence="3" key="3">
    <citation type="submission" date="2024-09" db="EMBL/GenBank/DDBJ databases">
        <authorList>
            <person name="Sun Q."/>
            <person name="Mori K."/>
        </authorList>
    </citation>
    <scope>NUCLEOTIDE SEQUENCE</scope>
    <source>
        <strain evidence="3">JCM 6925</strain>
    </source>
</reference>
<evidence type="ECO:0000313" key="3">
    <source>
        <dbReference type="EMBL" id="MFC5020526.1"/>
    </source>
</evidence>
<dbReference type="Proteomes" id="UP001595855">
    <property type="component" value="Unassembled WGS sequence"/>
</dbReference>
<dbReference type="EMBL" id="JBHSJO010000003">
    <property type="protein sequence ID" value="MFC5020526.1"/>
    <property type="molecule type" value="Genomic_DNA"/>
</dbReference>